<dbReference type="InParanoid" id="A0A2P5E926"/>
<proteinExistence type="predicted"/>
<comment type="caution">
    <text evidence="2">The sequence shown here is derived from an EMBL/GenBank/DDBJ whole genome shotgun (WGS) entry which is preliminary data.</text>
</comment>
<dbReference type="OrthoDB" id="1867629at2759"/>
<dbReference type="PANTHER" id="PTHR31672">
    <property type="entry name" value="BNACNNG10540D PROTEIN"/>
    <property type="match status" value="1"/>
</dbReference>
<evidence type="ECO:0000259" key="1">
    <source>
        <dbReference type="Pfam" id="PF07734"/>
    </source>
</evidence>
<dbReference type="InterPro" id="IPR017451">
    <property type="entry name" value="F-box-assoc_interact_dom"/>
</dbReference>
<dbReference type="InterPro" id="IPR050796">
    <property type="entry name" value="SCF_F-box_component"/>
</dbReference>
<evidence type="ECO:0000313" key="2">
    <source>
        <dbReference type="EMBL" id="PON82000.1"/>
    </source>
</evidence>
<keyword evidence="3" id="KW-1185">Reference proteome</keyword>
<dbReference type="Pfam" id="PF07734">
    <property type="entry name" value="FBA_1"/>
    <property type="match status" value="1"/>
</dbReference>
<dbReference type="PANTHER" id="PTHR31672:SF13">
    <property type="entry name" value="F-BOX PROTEIN CPR30-LIKE"/>
    <property type="match status" value="1"/>
</dbReference>
<name>A0A2P5E926_TREOI</name>
<sequence length="241" mass="28421">MARSTYLRESKRVDTLTPSCPQSVPLRLLALFHDDAENDHIHHVIEDFDIQHYSRFSKRSDFYVFCNPAIKEFRVLPEQLFLDTCFCMYGGGLGYDSVRNDYKFVRFGYEFRLKKSRAEIYSLNNDSWRGMKVIGFEINEDWNIHAELFCRGVLYWVVYDKRTGSYVQLLSFNVSDELFFSLPLPDNSQLLKKECNLVRIKPGEWNESTFLFLDQTETANICTHFNFECSESISIDVLEER</sequence>
<dbReference type="Proteomes" id="UP000237000">
    <property type="component" value="Unassembled WGS sequence"/>
</dbReference>
<organism evidence="2 3">
    <name type="scientific">Trema orientale</name>
    <name type="common">Charcoal tree</name>
    <name type="synonym">Celtis orientalis</name>
    <dbReference type="NCBI Taxonomy" id="63057"/>
    <lineage>
        <taxon>Eukaryota</taxon>
        <taxon>Viridiplantae</taxon>
        <taxon>Streptophyta</taxon>
        <taxon>Embryophyta</taxon>
        <taxon>Tracheophyta</taxon>
        <taxon>Spermatophyta</taxon>
        <taxon>Magnoliopsida</taxon>
        <taxon>eudicotyledons</taxon>
        <taxon>Gunneridae</taxon>
        <taxon>Pentapetalae</taxon>
        <taxon>rosids</taxon>
        <taxon>fabids</taxon>
        <taxon>Rosales</taxon>
        <taxon>Cannabaceae</taxon>
        <taxon>Trema</taxon>
    </lineage>
</organism>
<accession>A0A2P5E926</accession>
<feature type="domain" description="F-box associated beta-propeller type 1" evidence="1">
    <location>
        <begin position="62"/>
        <end position="193"/>
    </location>
</feature>
<evidence type="ECO:0000313" key="3">
    <source>
        <dbReference type="Proteomes" id="UP000237000"/>
    </source>
</evidence>
<protein>
    <submittedName>
        <fullName evidence="2">F-box associated interaction domain containing protein</fullName>
    </submittedName>
</protein>
<reference evidence="3" key="1">
    <citation type="submission" date="2016-06" db="EMBL/GenBank/DDBJ databases">
        <title>Parallel loss of symbiosis genes in relatives of nitrogen-fixing non-legume Parasponia.</title>
        <authorList>
            <person name="Van Velzen R."/>
            <person name="Holmer R."/>
            <person name="Bu F."/>
            <person name="Rutten L."/>
            <person name="Van Zeijl A."/>
            <person name="Liu W."/>
            <person name="Santuari L."/>
            <person name="Cao Q."/>
            <person name="Sharma T."/>
            <person name="Shen D."/>
            <person name="Roswanjaya Y."/>
            <person name="Wardhani T."/>
            <person name="Kalhor M.S."/>
            <person name="Jansen J."/>
            <person name="Van den Hoogen J."/>
            <person name="Gungor B."/>
            <person name="Hartog M."/>
            <person name="Hontelez J."/>
            <person name="Verver J."/>
            <person name="Yang W.-C."/>
            <person name="Schijlen E."/>
            <person name="Repin R."/>
            <person name="Schilthuizen M."/>
            <person name="Schranz E."/>
            <person name="Heidstra R."/>
            <person name="Miyata K."/>
            <person name="Fedorova E."/>
            <person name="Kohlen W."/>
            <person name="Bisseling T."/>
            <person name="Smit S."/>
            <person name="Geurts R."/>
        </authorList>
    </citation>
    <scope>NUCLEOTIDE SEQUENCE [LARGE SCALE GENOMIC DNA]</scope>
    <source>
        <strain evidence="3">cv. RG33-2</strain>
    </source>
</reference>
<dbReference type="InterPro" id="IPR006527">
    <property type="entry name" value="F-box-assoc_dom_typ1"/>
</dbReference>
<dbReference type="AlphaFoldDB" id="A0A2P5E926"/>
<dbReference type="EMBL" id="JXTC01000204">
    <property type="protein sequence ID" value="PON82000.1"/>
    <property type="molecule type" value="Genomic_DNA"/>
</dbReference>
<gene>
    <name evidence="2" type="ORF">TorRG33x02_222180</name>
</gene>
<dbReference type="NCBIfam" id="TIGR01640">
    <property type="entry name" value="F_box_assoc_1"/>
    <property type="match status" value="1"/>
</dbReference>